<evidence type="ECO:0000313" key="3">
    <source>
        <dbReference type="Proteomes" id="UP001549799"/>
    </source>
</evidence>
<comment type="caution">
    <text evidence="2">The sequence shown here is derived from an EMBL/GenBank/DDBJ whole genome shotgun (WGS) entry which is preliminary data.</text>
</comment>
<evidence type="ECO:0008006" key="4">
    <source>
        <dbReference type="Google" id="ProtNLM"/>
    </source>
</evidence>
<evidence type="ECO:0000256" key="1">
    <source>
        <dbReference type="SAM" id="Coils"/>
    </source>
</evidence>
<keyword evidence="1" id="KW-0175">Coiled coil</keyword>
<accession>A0ABV2SVF2</accession>
<organism evidence="2 3">
    <name type="scientific">Sediminicola arcticus</name>
    <dbReference type="NCBI Taxonomy" id="1574308"/>
    <lineage>
        <taxon>Bacteria</taxon>
        <taxon>Pseudomonadati</taxon>
        <taxon>Bacteroidota</taxon>
        <taxon>Flavobacteriia</taxon>
        <taxon>Flavobacteriales</taxon>
        <taxon>Flavobacteriaceae</taxon>
        <taxon>Sediminicola</taxon>
    </lineage>
</organism>
<reference evidence="2 3" key="1">
    <citation type="submission" date="2024-07" db="EMBL/GenBank/DDBJ databases">
        <title>The genome sequence of type strain Sediminicola arcticus GDMCC 1.2805.</title>
        <authorList>
            <person name="Liu Y."/>
        </authorList>
    </citation>
    <scope>NUCLEOTIDE SEQUENCE [LARGE SCALE GENOMIC DNA]</scope>
    <source>
        <strain evidence="2 3">GDMCC 1.2805</strain>
    </source>
</reference>
<sequence length="258" mass="28677">MNKIYIALLIFLSTTYSLTAQNKKELRAEIESLQETLSTTQSALSESRTKENISLARAESFETQMEDLKLTNAQLLNNMSTFMEASTQKTENIGRALESLREKEEKLMTINETLKANDSTALLLLTDLKKALGEEAAITVENGAVTLLLDKVLLFGPNVSNTKLTIDATPMIKKLAAVLKAHRSMFISVEGNTNLGARLDLATQRAGALVDVFTTTHQIVPERIRAIGKISSAETLFVKIHPYFDSFYLMVRSDMKQK</sequence>
<gene>
    <name evidence="2" type="ORF">ABXZ36_08690</name>
</gene>
<dbReference type="Proteomes" id="UP001549799">
    <property type="component" value="Unassembled WGS sequence"/>
</dbReference>
<protein>
    <recommendedName>
        <fullName evidence="4">OmpA-like domain-containing protein</fullName>
    </recommendedName>
</protein>
<dbReference type="Gene3D" id="3.30.1330.60">
    <property type="entry name" value="OmpA-like domain"/>
    <property type="match status" value="1"/>
</dbReference>
<dbReference type="SUPFAM" id="SSF103088">
    <property type="entry name" value="OmpA-like"/>
    <property type="match status" value="1"/>
</dbReference>
<name>A0ABV2SVF2_9FLAO</name>
<dbReference type="RefSeq" id="WP_354615118.1">
    <property type="nucleotide sequence ID" value="NZ_JBEXAE010000003.1"/>
</dbReference>
<keyword evidence="3" id="KW-1185">Reference proteome</keyword>
<feature type="coiled-coil region" evidence="1">
    <location>
        <begin position="16"/>
        <end position="117"/>
    </location>
</feature>
<evidence type="ECO:0000313" key="2">
    <source>
        <dbReference type="EMBL" id="MET6990725.1"/>
    </source>
</evidence>
<proteinExistence type="predicted"/>
<dbReference type="InterPro" id="IPR036737">
    <property type="entry name" value="OmpA-like_sf"/>
</dbReference>
<dbReference type="EMBL" id="JBEXAE010000003">
    <property type="protein sequence ID" value="MET6990725.1"/>
    <property type="molecule type" value="Genomic_DNA"/>
</dbReference>